<evidence type="ECO:0000313" key="14">
    <source>
        <dbReference type="EMBL" id="RIB26050.1"/>
    </source>
</evidence>
<evidence type="ECO:0000256" key="2">
    <source>
        <dbReference type="ARBA" id="ARBA00004673"/>
    </source>
</evidence>
<keyword evidence="15" id="KW-1185">Reference proteome</keyword>
<dbReference type="GO" id="GO:0004129">
    <property type="term" value="F:cytochrome-c oxidase activity"/>
    <property type="evidence" value="ECO:0007669"/>
    <property type="project" value="TreeGrafter"/>
</dbReference>
<organism evidence="14 15">
    <name type="scientific">Gigaspora rosea</name>
    <dbReference type="NCBI Taxonomy" id="44941"/>
    <lineage>
        <taxon>Eukaryota</taxon>
        <taxon>Fungi</taxon>
        <taxon>Fungi incertae sedis</taxon>
        <taxon>Mucoromycota</taxon>
        <taxon>Glomeromycotina</taxon>
        <taxon>Glomeromycetes</taxon>
        <taxon>Diversisporales</taxon>
        <taxon>Gigasporaceae</taxon>
        <taxon>Gigaspora</taxon>
    </lineage>
</organism>
<keyword evidence="9 12" id="KW-0496">Mitochondrion</keyword>
<evidence type="ECO:0000256" key="1">
    <source>
        <dbReference type="ARBA" id="ARBA00004434"/>
    </source>
</evidence>
<evidence type="ECO:0000313" key="15">
    <source>
        <dbReference type="Proteomes" id="UP000266673"/>
    </source>
</evidence>
<dbReference type="AlphaFoldDB" id="A0A397VU06"/>
<dbReference type="PIRSF" id="PIRSF000283">
    <property type="entry name" value="COX9"/>
    <property type="match status" value="1"/>
</dbReference>
<dbReference type="PANTHER" id="PTHR28264:SF1">
    <property type="entry name" value="CYTOCHROME C OXIDASE SUBUNIT 6C"/>
    <property type="match status" value="1"/>
</dbReference>
<dbReference type="PANTHER" id="PTHR28264">
    <property type="entry name" value="CYTOCHROME C OXIDASE SUBUNIT 7A"/>
    <property type="match status" value="1"/>
</dbReference>
<feature type="transmembrane region" description="Helical" evidence="13">
    <location>
        <begin position="14"/>
        <end position="33"/>
    </location>
</feature>
<evidence type="ECO:0000256" key="5">
    <source>
        <dbReference type="ARBA" id="ARBA00022692"/>
    </source>
</evidence>
<keyword evidence="5 13" id="KW-0812">Transmembrane</keyword>
<comment type="function">
    <text evidence="12">Component of the cytochrome c oxidase, the last enzyme in the mitochondrial electron transport chain which drives oxidative phosphorylation.</text>
</comment>
<dbReference type="CDD" id="cd22888">
    <property type="entry name" value="CcO_VIIa_fungal"/>
    <property type="match status" value="1"/>
</dbReference>
<keyword evidence="10 12" id="KW-0472">Membrane</keyword>
<comment type="pathway">
    <text evidence="2 12">Energy metabolism; oxidative phosphorylation.</text>
</comment>
<comment type="caution">
    <text evidence="14">The sequence shown here is derived from an EMBL/GenBank/DDBJ whole genome shotgun (WGS) entry which is preliminary data.</text>
</comment>
<dbReference type="GO" id="GO:0005743">
    <property type="term" value="C:mitochondrial inner membrane"/>
    <property type="evidence" value="ECO:0007669"/>
    <property type="project" value="UniProtKB-SubCell"/>
</dbReference>
<evidence type="ECO:0000256" key="10">
    <source>
        <dbReference type="ARBA" id="ARBA00023136"/>
    </source>
</evidence>
<evidence type="ECO:0000256" key="11">
    <source>
        <dbReference type="ARBA" id="ARBA00031091"/>
    </source>
</evidence>
<keyword evidence="6 12" id="KW-0999">Mitochondrion inner membrane</keyword>
<protein>
    <recommendedName>
        <fullName evidence="4 12">Cytochrome c oxidase subunit 9, mitochondrial</fullName>
    </recommendedName>
    <alternativeName>
        <fullName evidence="11 12">Cytochrome c oxidase polypeptide VIIA</fullName>
    </alternativeName>
</protein>
<evidence type="ECO:0000256" key="12">
    <source>
        <dbReference type="PIRNR" id="PIRNR000283"/>
    </source>
</evidence>
<gene>
    <name evidence="14" type="ORF">C2G38_1955540</name>
</gene>
<reference evidence="14 15" key="1">
    <citation type="submission" date="2018-06" db="EMBL/GenBank/DDBJ databases">
        <title>Comparative genomics reveals the genomic features of Rhizophagus irregularis, R. cerebriforme, R. diaphanum and Gigaspora rosea, and their symbiotic lifestyle signature.</title>
        <authorList>
            <person name="Morin E."/>
            <person name="San Clemente H."/>
            <person name="Chen E.C.H."/>
            <person name="De La Providencia I."/>
            <person name="Hainaut M."/>
            <person name="Kuo A."/>
            <person name="Kohler A."/>
            <person name="Murat C."/>
            <person name="Tang N."/>
            <person name="Roy S."/>
            <person name="Loubradou J."/>
            <person name="Henrissat B."/>
            <person name="Grigoriev I.V."/>
            <person name="Corradi N."/>
            <person name="Roux C."/>
            <person name="Martin F.M."/>
        </authorList>
    </citation>
    <scope>NUCLEOTIDE SEQUENCE [LARGE SCALE GENOMIC DNA]</scope>
    <source>
        <strain evidence="14 15">DAOM 194757</strain>
    </source>
</reference>
<dbReference type="OrthoDB" id="2317211at2759"/>
<dbReference type="GO" id="GO:0016491">
    <property type="term" value="F:oxidoreductase activity"/>
    <property type="evidence" value="ECO:0007669"/>
    <property type="project" value="UniProtKB-KW"/>
</dbReference>
<name>A0A397VU06_9GLOM</name>
<dbReference type="STRING" id="44941.A0A397VU06"/>
<dbReference type="GO" id="GO:0006123">
    <property type="term" value="P:mitochondrial electron transport, cytochrome c to oxygen"/>
    <property type="evidence" value="ECO:0007669"/>
    <property type="project" value="InterPro"/>
</dbReference>
<evidence type="ECO:0000256" key="3">
    <source>
        <dbReference type="ARBA" id="ARBA00008862"/>
    </source>
</evidence>
<evidence type="ECO:0000256" key="8">
    <source>
        <dbReference type="ARBA" id="ARBA00023002"/>
    </source>
</evidence>
<proteinExistence type="inferred from homology"/>
<dbReference type="Proteomes" id="UP000266673">
    <property type="component" value="Unassembled WGS sequence"/>
</dbReference>
<comment type="similarity">
    <text evidence="3 12">Belongs to the fungal cytochrome c oxidase subunit 7a family.</text>
</comment>
<evidence type="ECO:0000256" key="9">
    <source>
        <dbReference type="ARBA" id="ARBA00023128"/>
    </source>
</evidence>
<keyword evidence="8 12" id="KW-0560">Oxidoreductase</keyword>
<sequence>MALAPITGILRKRLIFDISAGLGLGLACSYAYWYGVHIPSVRKRDAFYAKLAQEKSQ</sequence>
<evidence type="ECO:0000256" key="4">
    <source>
        <dbReference type="ARBA" id="ARBA00016081"/>
    </source>
</evidence>
<comment type="subcellular location">
    <subcellularLocation>
        <location evidence="1">Mitochondrion inner membrane</location>
        <topology evidence="1">Single-pass membrane protein</topology>
    </subcellularLocation>
</comment>
<evidence type="ECO:0000256" key="7">
    <source>
        <dbReference type="ARBA" id="ARBA00022989"/>
    </source>
</evidence>
<dbReference type="EMBL" id="QKWP01000151">
    <property type="protein sequence ID" value="RIB26050.1"/>
    <property type="molecule type" value="Genomic_DNA"/>
</dbReference>
<evidence type="ECO:0000256" key="13">
    <source>
        <dbReference type="SAM" id="Phobius"/>
    </source>
</evidence>
<accession>A0A397VU06</accession>
<evidence type="ECO:0000256" key="6">
    <source>
        <dbReference type="ARBA" id="ARBA00022792"/>
    </source>
</evidence>
<keyword evidence="7 13" id="KW-1133">Transmembrane helix</keyword>
<dbReference type="InterPro" id="IPR014368">
    <property type="entry name" value="Cyt_c_oxidase_su7a_fun"/>
</dbReference>
<dbReference type="UniPathway" id="UPA00705"/>